<accession>A0ABV1FDJ3</accession>
<organism evidence="1 2">
    <name type="scientific">Ruminococcoides intestinale</name>
    <dbReference type="NCBI Taxonomy" id="3133162"/>
    <lineage>
        <taxon>Bacteria</taxon>
        <taxon>Bacillati</taxon>
        <taxon>Bacillota</taxon>
        <taxon>Clostridia</taxon>
        <taxon>Eubacteriales</taxon>
        <taxon>Oscillospiraceae</taxon>
        <taxon>Ruminococcoides</taxon>
    </lineage>
</organism>
<reference evidence="1 2" key="1">
    <citation type="submission" date="2024-03" db="EMBL/GenBank/DDBJ databases">
        <title>Human intestinal bacterial collection.</title>
        <authorList>
            <person name="Pauvert C."/>
            <person name="Hitch T.C.A."/>
            <person name="Clavel T."/>
        </authorList>
    </citation>
    <scope>NUCLEOTIDE SEQUENCE [LARGE SCALE GENOMIC DNA]</scope>
    <source>
        <strain evidence="1 2">CLA-JM-H38</strain>
    </source>
</reference>
<dbReference type="InterPro" id="IPR041073">
    <property type="entry name" value="MobL"/>
</dbReference>
<evidence type="ECO:0000313" key="1">
    <source>
        <dbReference type="EMBL" id="MEQ2470633.1"/>
    </source>
</evidence>
<protein>
    <submittedName>
        <fullName evidence="1">MobP3 family relaxase</fullName>
    </submittedName>
</protein>
<gene>
    <name evidence="1" type="primary">mobP3</name>
    <name evidence="1" type="ORF">WMO39_09905</name>
</gene>
<keyword evidence="2" id="KW-1185">Reference proteome</keyword>
<name>A0ABV1FDJ3_9FIRM</name>
<sequence>MPRIIMKSPYMKPNGRSHIGNYVKYIATRDGVESADSTQKFMEQTVQQNNIIKKLLSDYPDSKDLYEYEDYVNNPTRGNADELIMSIAETHSELFNDREKYVKYIAERPRVEKLSTHGLFTDEGVPIVLSKVQKEVAECKSNVWTHIISLKREDAERLGYNNANAWMNLIRSQRNMIAENMKIAPENFKWYAAFHNEGHHPHIHMIAYSTKPNEAYLSEKGIENIKSNLVQVIFRQDLISIYQKQTEHRDKLRAEARYVVDDLVSKINSEIYINSSIQQKLLELAHRLSKTSGKKVYGYLNPDVKSLVDSIVEELASDERIAKLYDLWYEQKENTIKTYTDEVPERIPLAQNKEFKSIKNAIIKEALKLNLTEDEVEEIENADEEPVTSPFKYEENTYAESDFDSSKGVLYPNYLFKTNRNSVAVSSLNLLRYICNMIQNQLRFEEKQKVQRTDKKLQQKINDKKQAQGLKM</sequence>
<dbReference type="RefSeq" id="WP_117950029.1">
    <property type="nucleotide sequence ID" value="NZ_JBBMEZ010000032.1"/>
</dbReference>
<proteinExistence type="predicted"/>
<dbReference type="Proteomes" id="UP001490816">
    <property type="component" value="Unassembled WGS sequence"/>
</dbReference>
<dbReference type="InterPro" id="IPR048102">
    <property type="entry name" value="MobP3"/>
</dbReference>
<comment type="caution">
    <text evidence="1">The sequence shown here is derived from an EMBL/GenBank/DDBJ whole genome shotgun (WGS) entry which is preliminary data.</text>
</comment>
<dbReference type="EMBL" id="JBBMEZ010000032">
    <property type="protein sequence ID" value="MEQ2470633.1"/>
    <property type="molecule type" value="Genomic_DNA"/>
</dbReference>
<dbReference type="Pfam" id="PF18555">
    <property type="entry name" value="MobL"/>
    <property type="match status" value="1"/>
</dbReference>
<evidence type="ECO:0000313" key="2">
    <source>
        <dbReference type="Proteomes" id="UP001490816"/>
    </source>
</evidence>
<dbReference type="NCBIfam" id="NF041499">
    <property type="entry name" value="MobP3"/>
    <property type="match status" value="1"/>
</dbReference>